<feature type="transmembrane region" description="Helical" evidence="1">
    <location>
        <begin position="156"/>
        <end position="184"/>
    </location>
</feature>
<feature type="domain" description="DUF8020" evidence="3">
    <location>
        <begin position="31"/>
        <end position="98"/>
    </location>
</feature>
<keyword evidence="1" id="KW-1133">Transmembrane helix</keyword>
<sequence>MIRAIAIFAAAALAIPLLHATAHAAPSSDSVHYRLSGRPSSLSISVADGTIAREGSDLVIKNGAGKSLFRMALWYRDEYLEFPIDAQVTPTSATLVPSKDKLRAHLVDPVHVNAMRAVAAKATPQKQTKQTKQQRDDEALTRFNGQLSAGMTISSLVGLTVGAIIGGAIGCAIGAVAAGIGCIFPGIEIGATLGSIVGIILGGGGTLILSAIQYFQTINSPV</sequence>
<dbReference type="RefSeq" id="WP_005207552.1">
    <property type="nucleotide sequence ID" value="NZ_BAFC01000101.1"/>
</dbReference>
<dbReference type="EMBL" id="BAFC01000101">
    <property type="protein sequence ID" value="GAB40486.1"/>
    <property type="molecule type" value="Genomic_DNA"/>
</dbReference>
<accession>H5U428</accession>
<dbReference type="Proteomes" id="UP000005845">
    <property type="component" value="Unassembled WGS sequence"/>
</dbReference>
<dbReference type="eggNOG" id="ENOG5032AP6">
    <property type="taxonomic scope" value="Bacteria"/>
</dbReference>
<dbReference type="AlphaFoldDB" id="H5U428"/>
<evidence type="ECO:0000256" key="1">
    <source>
        <dbReference type="SAM" id="Phobius"/>
    </source>
</evidence>
<dbReference type="Pfam" id="PF26059">
    <property type="entry name" value="DUF8020"/>
    <property type="match status" value="1"/>
</dbReference>
<reference evidence="4 5" key="1">
    <citation type="submission" date="2012-02" db="EMBL/GenBank/DDBJ databases">
        <title>Whole genome shotgun sequence of Gordonia sputi NBRC 100414.</title>
        <authorList>
            <person name="Yoshida I."/>
            <person name="Hosoyama A."/>
            <person name="Tsuchikane K."/>
            <person name="Katsumata H."/>
            <person name="Yamazaki S."/>
            <person name="Fujita N."/>
        </authorList>
    </citation>
    <scope>NUCLEOTIDE SEQUENCE [LARGE SCALE GENOMIC DNA]</scope>
    <source>
        <strain evidence="4 5">NBRC 100414</strain>
    </source>
</reference>
<proteinExistence type="predicted"/>
<dbReference type="InterPro" id="IPR058333">
    <property type="entry name" value="DUF8020"/>
</dbReference>
<organism evidence="4 5">
    <name type="scientific">Gordonia sputi NBRC 100414</name>
    <dbReference type="NCBI Taxonomy" id="1089453"/>
    <lineage>
        <taxon>Bacteria</taxon>
        <taxon>Bacillati</taxon>
        <taxon>Actinomycetota</taxon>
        <taxon>Actinomycetes</taxon>
        <taxon>Mycobacteriales</taxon>
        <taxon>Gordoniaceae</taxon>
        <taxon>Gordonia</taxon>
    </lineage>
</organism>
<gene>
    <name evidence="4" type="ORF">GOSPT_103_00630</name>
</gene>
<evidence type="ECO:0000313" key="4">
    <source>
        <dbReference type="EMBL" id="GAB40486.1"/>
    </source>
</evidence>
<feature type="transmembrane region" description="Helical" evidence="1">
    <location>
        <begin position="196"/>
        <end position="215"/>
    </location>
</feature>
<keyword evidence="1" id="KW-0472">Membrane</keyword>
<keyword evidence="5" id="KW-1185">Reference proteome</keyword>
<feature type="signal peptide" evidence="2">
    <location>
        <begin position="1"/>
        <end position="24"/>
    </location>
</feature>
<feature type="chain" id="PRO_5003598720" description="DUF8020 domain-containing protein" evidence="2">
    <location>
        <begin position="25"/>
        <end position="222"/>
    </location>
</feature>
<evidence type="ECO:0000313" key="5">
    <source>
        <dbReference type="Proteomes" id="UP000005845"/>
    </source>
</evidence>
<protein>
    <recommendedName>
        <fullName evidence="3">DUF8020 domain-containing protein</fullName>
    </recommendedName>
</protein>
<comment type="caution">
    <text evidence="4">The sequence shown here is derived from an EMBL/GenBank/DDBJ whole genome shotgun (WGS) entry which is preliminary data.</text>
</comment>
<name>H5U428_9ACTN</name>
<evidence type="ECO:0000256" key="2">
    <source>
        <dbReference type="SAM" id="SignalP"/>
    </source>
</evidence>
<evidence type="ECO:0000259" key="3">
    <source>
        <dbReference type="Pfam" id="PF26059"/>
    </source>
</evidence>
<keyword evidence="1" id="KW-0812">Transmembrane</keyword>
<keyword evidence="2" id="KW-0732">Signal</keyword>